<dbReference type="AlphaFoldDB" id="A0A450WPW4"/>
<name>A0A450WPW4_9GAMM</name>
<accession>A0A450WPW4</accession>
<reference evidence="1" key="1">
    <citation type="submission" date="2019-02" db="EMBL/GenBank/DDBJ databases">
        <authorList>
            <person name="Gruber-Vodicka R. H."/>
            <person name="Seah K. B. B."/>
        </authorList>
    </citation>
    <scope>NUCLEOTIDE SEQUENCE</scope>
    <source>
        <strain evidence="1">BECK_S313</strain>
    </source>
</reference>
<dbReference type="EMBL" id="CAADFK010000160">
    <property type="protein sequence ID" value="VFK19081.1"/>
    <property type="molecule type" value="Genomic_DNA"/>
</dbReference>
<protein>
    <submittedName>
        <fullName evidence="1">Uncharacterized protein</fullName>
    </submittedName>
</protein>
<evidence type="ECO:0000313" key="1">
    <source>
        <dbReference type="EMBL" id="VFK19081.1"/>
    </source>
</evidence>
<organism evidence="1">
    <name type="scientific">Candidatus Kentrum sp. LPFa</name>
    <dbReference type="NCBI Taxonomy" id="2126335"/>
    <lineage>
        <taxon>Bacteria</taxon>
        <taxon>Pseudomonadati</taxon>
        <taxon>Pseudomonadota</taxon>
        <taxon>Gammaproteobacteria</taxon>
        <taxon>Candidatus Kentrum</taxon>
    </lineage>
</organism>
<sequence>MAERGDHPGLVHIFSAMETCPSYRPWYNTLDKFTSLESASSKCLHYYFYLIDEEFGLCYARVPTWAPFRLQIYFNGHYWLARQLTKAGIGFEMLKDE</sequence>
<gene>
    <name evidence="1" type="ORF">BECKLPF1236B_GA0070989_11607</name>
</gene>
<proteinExistence type="predicted"/>